<gene>
    <name evidence="5" type="ORF">PR002_g11194</name>
</gene>
<dbReference type="PANTHER" id="PTHR40866:SF1">
    <property type="entry name" value="BED-TYPE DOMAIN-CONTAINING PROTEIN"/>
    <property type="match status" value="1"/>
</dbReference>
<evidence type="ECO:0000256" key="3">
    <source>
        <dbReference type="ARBA" id="ARBA00022833"/>
    </source>
</evidence>
<dbReference type="OrthoDB" id="122808at2759"/>
<dbReference type="PANTHER" id="PTHR40866">
    <property type="entry name" value="BED-TYPE DOMAIN-CONTAINING PROTEIN"/>
    <property type="match status" value="1"/>
</dbReference>
<dbReference type="InterPro" id="IPR012337">
    <property type="entry name" value="RNaseH-like_sf"/>
</dbReference>
<evidence type="ECO:0000259" key="4">
    <source>
        <dbReference type="Pfam" id="PF02892"/>
    </source>
</evidence>
<dbReference type="EMBL" id="QXFU01000662">
    <property type="protein sequence ID" value="KAE9025406.1"/>
    <property type="molecule type" value="Genomic_DNA"/>
</dbReference>
<evidence type="ECO:0000313" key="5">
    <source>
        <dbReference type="EMBL" id="KAE9025406.1"/>
    </source>
</evidence>
<protein>
    <recommendedName>
        <fullName evidence="4">BED-type domain-containing protein</fullName>
    </recommendedName>
</protein>
<reference evidence="5 6" key="1">
    <citation type="submission" date="2018-09" db="EMBL/GenBank/DDBJ databases">
        <title>Genomic investigation of the strawberry pathogen Phytophthora fragariae indicates pathogenicity is determined by transcriptional variation in three key races.</title>
        <authorList>
            <person name="Adams T.M."/>
            <person name="Armitage A.D."/>
            <person name="Sobczyk M.K."/>
            <person name="Bates H.J."/>
            <person name="Dunwell J.M."/>
            <person name="Nellist C.F."/>
            <person name="Harrison R.J."/>
        </authorList>
    </citation>
    <scope>NUCLEOTIDE SEQUENCE [LARGE SCALE GENOMIC DNA]</scope>
    <source>
        <strain evidence="5 6">SCRP324</strain>
    </source>
</reference>
<evidence type="ECO:0000313" key="6">
    <source>
        <dbReference type="Proteomes" id="UP000435112"/>
    </source>
</evidence>
<proteinExistence type="predicted"/>
<dbReference type="Proteomes" id="UP000435112">
    <property type="component" value="Unassembled WGS sequence"/>
</dbReference>
<accession>A0A6A3M1C2</accession>
<name>A0A6A3M1C2_9STRA</name>
<organism evidence="5 6">
    <name type="scientific">Phytophthora rubi</name>
    <dbReference type="NCBI Taxonomy" id="129364"/>
    <lineage>
        <taxon>Eukaryota</taxon>
        <taxon>Sar</taxon>
        <taxon>Stramenopiles</taxon>
        <taxon>Oomycota</taxon>
        <taxon>Peronosporomycetes</taxon>
        <taxon>Peronosporales</taxon>
        <taxon>Peronosporaceae</taxon>
        <taxon>Phytophthora</taxon>
    </lineage>
</organism>
<keyword evidence="2" id="KW-0863">Zinc-finger</keyword>
<sequence length="503" mass="56763">MSSVSTPLSNKLVCRLLFTKKSKDEFVCSTCSKVCKSAHGYTNLIAHLRSNHPTYLEDASQAARNRNALRLRVVDDETRNIFRWCEWVVMDRLPLAFVERKMTRKNASLPSISEKTLKSYLVRVYQSTEARDAEELPPSFGIVLDGSTFNGRHYIAIFAVFDDPTMCHGTPSDDVSEYFDDTDCFTRRFLLLALCPLDVEEDLGAQSLFDLIADTLSRYNKPWEAVTFMVADNCNVNQYIGSREGAITMVGCASHRFNLAVTDFLADHEALLAKIQALMTKLRTIKGRAIFCTALPTLRRFCATTPDGLAPTPWCNATRSSSRHSTRSGMGLSLILNDFEGVTKTLQRSTLTLSGTRRLFNLVIQRYPKLKPRLSATAAIVNYAALETGIVKLQRKEALTPAERAACVDFRRADETPSLQVPPSDLSIVQQAFKKRKTTKRSRYVDVAFIPPTSNEGERFFSSAKLVYSDLRKRLDASTLEMLMYLMYNKDMWDVYTVEALRS</sequence>
<evidence type="ECO:0000256" key="2">
    <source>
        <dbReference type="ARBA" id="ARBA00022771"/>
    </source>
</evidence>
<evidence type="ECO:0000256" key="1">
    <source>
        <dbReference type="ARBA" id="ARBA00022723"/>
    </source>
</evidence>
<keyword evidence="1" id="KW-0479">Metal-binding</keyword>
<dbReference type="SUPFAM" id="SSF53098">
    <property type="entry name" value="Ribonuclease H-like"/>
    <property type="match status" value="1"/>
</dbReference>
<comment type="caution">
    <text evidence="5">The sequence shown here is derived from an EMBL/GenBank/DDBJ whole genome shotgun (WGS) entry which is preliminary data.</text>
</comment>
<dbReference type="AlphaFoldDB" id="A0A6A3M1C2"/>
<feature type="domain" description="BED-type" evidence="4">
    <location>
        <begin position="23"/>
        <end position="53"/>
    </location>
</feature>
<dbReference type="GO" id="GO:0008270">
    <property type="term" value="F:zinc ion binding"/>
    <property type="evidence" value="ECO:0007669"/>
    <property type="project" value="UniProtKB-KW"/>
</dbReference>
<keyword evidence="3" id="KW-0862">Zinc</keyword>
<dbReference type="GO" id="GO:0003677">
    <property type="term" value="F:DNA binding"/>
    <property type="evidence" value="ECO:0007669"/>
    <property type="project" value="InterPro"/>
</dbReference>
<dbReference type="InterPro" id="IPR003656">
    <property type="entry name" value="Znf_BED"/>
</dbReference>
<dbReference type="Pfam" id="PF02892">
    <property type="entry name" value="zf-BED"/>
    <property type="match status" value="1"/>
</dbReference>